<reference evidence="1" key="2">
    <citation type="journal article" date="2022" name="Microb. Genom.">
        <title>A chromosome-scale genome assembly of the tomato pathogen Cladosporium fulvum reveals a compartmentalized genome architecture and the presence of a dispensable chromosome.</title>
        <authorList>
            <person name="Zaccaron A.Z."/>
            <person name="Chen L.H."/>
            <person name="Samaras A."/>
            <person name="Stergiopoulos I."/>
        </authorList>
    </citation>
    <scope>NUCLEOTIDE SEQUENCE</scope>
    <source>
        <strain evidence="1">Race5_Kim</strain>
    </source>
</reference>
<dbReference type="Proteomes" id="UP000756132">
    <property type="component" value="Chromosome 7"/>
</dbReference>
<reference evidence="1" key="1">
    <citation type="submission" date="2021-12" db="EMBL/GenBank/DDBJ databases">
        <authorList>
            <person name="Zaccaron A."/>
            <person name="Stergiopoulos I."/>
        </authorList>
    </citation>
    <scope>NUCLEOTIDE SEQUENCE</scope>
    <source>
        <strain evidence="1">Race5_Kim</strain>
    </source>
</reference>
<name>A0A9Q8PCE1_PASFU</name>
<dbReference type="AlphaFoldDB" id="A0A9Q8PCE1"/>
<dbReference type="EMBL" id="CP090169">
    <property type="protein sequence ID" value="UJO19888.1"/>
    <property type="molecule type" value="Genomic_DNA"/>
</dbReference>
<protein>
    <submittedName>
        <fullName evidence="1">Uncharacterized protein</fullName>
    </submittedName>
</protein>
<dbReference type="KEGG" id="ffu:CLAFUR5_10553"/>
<dbReference type="RefSeq" id="XP_047764254.1">
    <property type="nucleotide sequence ID" value="XM_047909701.1"/>
</dbReference>
<dbReference type="GeneID" id="71990431"/>
<accession>A0A9Q8PCE1</accession>
<organism evidence="1 2">
    <name type="scientific">Passalora fulva</name>
    <name type="common">Tomato leaf mold</name>
    <name type="synonym">Cladosporium fulvum</name>
    <dbReference type="NCBI Taxonomy" id="5499"/>
    <lineage>
        <taxon>Eukaryota</taxon>
        <taxon>Fungi</taxon>
        <taxon>Dikarya</taxon>
        <taxon>Ascomycota</taxon>
        <taxon>Pezizomycotina</taxon>
        <taxon>Dothideomycetes</taxon>
        <taxon>Dothideomycetidae</taxon>
        <taxon>Mycosphaerellales</taxon>
        <taxon>Mycosphaerellaceae</taxon>
        <taxon>Fulvia</taxon>
    </lineage>
</organism>
<gene>
    <name evidence="1" type="ORF">CLAFUR5_10553</name>
</gene>
<proteinExistence type="predicted"/>
<keyword evidence="2" id="KW-1185">Reference proteome</keyword>
<evidence type="ECO:0000313" key="1">
    <source>
        <dbReference type="EMBL" id="UJO19888.1"/>
    </source>
</evidence>
<evidence type="ECO:0000313" key="2">
    <source>
        <dbReference type="Proteomes" id="UP000756132"/>
    </source>
</evidence>
<sequence length="518" mass="57907">MSLEQLLSHFDNLQLQNAPTHTHVVELVCPACNLLPDRDTVPCLDPPKYAAYMSRPPKNPASLGLIDTSFHAIVSSSIASGLLAEDGAHGELLKGIEDLVYVAGRSKLAIVPFFDRNSRRFITRFQLETITKDGQTSTRTFDLGLENMEMLFDAVKSNGCISMVRHLLSRESLRAYYHVRGQLSDWHGYSFVRDEEASWDVEWASSHKTDVEHVFLEKLSRLPCDAACGMESVRYILPCGHELSTTHAAIAAMSEDDCASACCQICGTRFLTGAEVLPYEVRLASKRCKRAARIHDHWTKLDRSPSPVKYGFDGKTLLDAIRAALRGFATFELISPASQSVPRHGSIAAIMEYLERILAEEGSIREEMPETMVVLLIDDILKRVRCNYGQPLIETSLPPGCGQFFRDWMLRAVNFVTDRKCDPPACRPGIHRHDRELVYGCTAGGVVDDGRMPLTRSIDEGQKPTGMEDLQAELAEMDLERTSSLHKELAEMEVEQRPKIVGRLGREEYMMEDVGAAM</sequence>